<protein>
    <recommendedName>
        <fullName evidence="3">Single-stranded DNA endonuclease</fullName>
    </recommendedName>
</protein>
<comment type="caution">
    <text evidence="1">The sequence shown here is derived from an EMBL/GenBank/DDBJ whole genome shotgun (WGS) entry which is preliminary data.</text>
</comment>
<evidence type="ECO:0008006" key="3">
    <source>
        <dbReference type="Google" id="ProtNLM"/>
    </source>
</evidence>
<dbReference type="RefSeq" id="WP_058731860.1">
    <property type="nucleotide sequence ID" value="NZ_LDTD01000001.1"/>
</dbReference>
<dbReference type="Pfam" id="PF11171">
    <property type="entry name" value="DUF2958"/>
    <property type="match status" value="1"/>
</dbReference>
<sequence length="134" mass="14289">MTLLTPDLRFALRTNDLARRAAARAGQAEPDPMPAVKLFNPLGAGTWLATELWEDGDTLFGLADLGFGCPELGAFSLRELASIRLPYGLGIERDIGFEGRAPLSVWAATARSTGSIIWAEALLRRPRPTGPGGG</sequence>
<name>A0A147IA57_9SPHN</name>
<proteinExistence type="predicted"/>
<organism evidence="1 2">
    <name type="scientific">Sphingomonas sanguinis</name>
    <dbReference type="NCBI Taxonomy" id="33051"/>
    <lineage>
        <taxon>Bacteria</taxon>
        <taxon>Pseudomonadati</taxon>
        <taxon>Pseudomonadota</taxon>
        <taxon>Alphaproteobacteria</taxon>
        <taxon>Sphingomonadales</taxon>
        <taxon>Sphingomonadaceae</taxon>
        <taxon>Sphingomonas</taxon>
    </lineage>
</organism>
<dbReference type="InterPro" id="IPR021341">
    <property type="entry name" value="DUF2958"/>
</dbReference>
<reference evidence="1 2" key="1">
    <citation type="journal article" date="2016" name="Front. Microbiol.">
        <title>Genomic Resource of Rice Seed Associated Bacteria.</title>
        <authorList>
            <person name="Midha S."/>
            <person name="Bansal K."/>
            <person name="Sharma S."/>
            <person name="Kumar N."/>
            <person name="Patil P.P."/>
            <person name="Chaudhry V."/>
            <person name="Patil P.B."/>
        </authorList>
    </citation>
    <scope>NUCLEOTIDE SEQUENCE [LARGE SCALE GENOMIC DNA]</scope>
    <source>
        <strain evidence="1 2">NS319</strain>
    </source>
</reference>
<evidence type="ECO:0000313" key="2">
    <source>
        <dbReference type="Proteomes" id="UP000072867"/>
    </source>
</evidence>
<gene>
    <name evidence="1" type="ORF">NS319_00090</name>
</gene>
<dbReference type="PATRIC" id="fig|33051.3.peg.18"/>
<dbReference type="Proteomes" id="UP000072867">
    <property type="component" value="Unassembled WGS sequence"/>
</dbReference>
<accession>A0A147IA57</accession>
<dbReference type="EMBL" id="LDTD01000001">
    <property type="protein sequence ID" value="KTT76644.1"/>
    <property type="molecule type" value="Genomic_DNA"/>
</dbReference>
<evidence type="ECO:0000313" key="1">
    <source>
        <dbReference type="EMBL" id="KTT76644.1"/>
    </source>
</evidence>
<dbReference type="AlphaFoldDB" id="A0A147IA57"/>